<dbReference type="Gene3D" id="1.10.510.10">
    <property type="entry name" value="Transferase(Phosphotransferase) domain 1"/>
    <property type="match status" value="1"/>
</dbReference>
<comment type="similarity">
    <text evidence="1">Belongs to the protein kinase superfamily. CMGC Ser/Thr protein kinase family. MNB/DYRK subfamily.</text>
</comment>
<evidence type="ECO:0000256" key="3">
    <source>
        <dbReference type="ARBA" id="ARBA00022679"/>
    </source>
</evidence>
<evidence type="ECO:0000259" key="8">
    <source>
        <dbReference type="PROSITE" id="PS50011"/>
    </source>
</evidence>
<dbReference type="KEGG" id="bnn:FOA43_001432"/>
<feature type="region of interest" description="Disordered" evidence="7">
    <location>
        <begin position="85"/>
        <end position="110"/>
    </location>
</feature>
<evidence type="ECO:0000256" key="6">
    <source>
        <dbReference type="ARBA" id="ARBA00022840"/>
    </source>
</evidence>
<gene>
    <name evidence="9" type="ORF">FOA43_001432</name>
</gene>
<name>A0A875RNS3_EENNA</name>
<protein>
    <recommendedName>
        <fullName evidence="8">Protein kinase domain-containing protein</fullName>
    </recommendedName>
</protein>
<evidence type="ECO:0000256" key="4">
    <source>
        <dbReference type="ARBA" id="ARBA00022741"/>
    </source>
</evidence>
<keyword evidence="10" id="KW-1185">Reference proteome</keyword>
<dbReference type="GO" id="GO:0005856">
    <property type="term" value="C:cytoskeleton"/>
    <property type="evidence" value="ECO:0007669"/>
    <property type="project" value="TreeGrafter"/>
</dbReference>
<dbReference type="InterPro" id="IPR011009">
    <property type="entry name" value="Kinase-like_dom_sf"/>
</dbReference>
<evidence type="ECO:0000256" key="1">
    <source>
        <dbReference type="ARBA" id="ARBA00008867"/>
    </source>
</evidence>
<dbReference type="InterPro" id="IPR050494">
    <property type="entry name" value="Ser_Thr_dual-spec_kinase"/>
</dbReference>
<sequence length="808" mass="93236">MSELTSRMSTFDLHDDTDYGVSPSKGRHLHTKYKHGLEKLQQQQWHHLTLDTSDYSFNSTMSSGTPLKQRLQSLNLNTAAEFASRIPKRSPNASLSFSEANEKSTPSKLPRSFTKYKLGALKASTSMSRLPLPMKRHSMIATTNVTSSQIRAPILKAHQSLHQHHHQSPRSNHVPRERLRNHFVCKVFEPRLGKRIPRSVSTTPSLNPRTPEKGVLSYLSPTESSINRSIKKESKLYKGRRIIFSTSEPLEKRLRLSAFHQPSGSIEKTRDKRLAAIKEANDSLSTAATTYNGMSRSVNPAQSRIIQNRQRQEQAQAQARAQKKANQLKRYRQKSWRSPGNSHIREEIYWQGKTSTDSDLYSLLERDTKLHRLFQIYIDSLKQICPPESVCNSENLGSVRPDLYENLSVYEKGEVLKDTPIYFTGRGKDCKLRADTKSFKTNFGFDDDDKNYICISGDHIRYRYEVQEKMGKGTFGSVISALDHKTGRIVALKIVKNHMEWSLQAVNEVKFLKKFSEFGSANIIRYFDHFQFRSHMYIATEVLSVNLFQVIEATKFKGLGLILVRQFSVDILRGLKYIHNAGSIHCDLKPENLMLAFDTSKRDFYVKIIDFGSSCLGDKLTFSYLQSRYYRAPEVCLGARYNEKIDIWSFGAIVVELFVGMPIFQAQDEYALLDEFLNYFGPPSRDYIMSLRKEISEKGPISGWELCPDEGDKINYNTLLWRGFNNEGFINLHYLLKKSPKHRFRASTKTVKQFLMRHAEFDQHDTHKLIEIREFSKFLERCFSWNRNLRAGCDDLLEDRFLAVSNRL</sequence>
<feature type="compositionally biased region" description="Polar residues" evidence="7">
    <location>
        <begin position="91"/>
        <end position="107"/>
    </location>
</feature>
<dbReference type="Proteomes" id="UP000662931">
    <property type="component" value="Chromosome 1"/>
</dbReference>
<keyword evidence="4" id="KW-0547">Nucleotide-binding</keyword>
<evidence type="ECO:0000256" key="7">
    <source>
        <dbReference type="SAM" id="MobiDB-lite"/>
    </source>
</evidence>
<keyword evidence="6" id="KW-0067">ATP-binding</keyword>
<dbReference type="Gene3D" id="3.30.200.20">
    <property type="entry name" value="Phosphorylase Kinase, domain 1"/>
    <property type="match status" value="1"/>
</dbReference>
<dbReference type="GO" id="GO:0004674">
    <property type="term" value="F:protein serine/threonine kinase activity"/>
    <property type="evidence" value="ECO:0007669"/>
    <property type="project" value="UniProtKB-KW"/>
</dbReference>
<accession>A0A875RNS3</accession>
<dbReference type="OrthoDB" id="9332038at2759"/>
<proteinExistence type="inferred from homology"/>
<dbReference type="PANTHER" id="PTHR24058">
    <property type="entry name" value="DUAL SPECIFICITY PROTEIN KINASE"/>
    <property type="match status" value="1"/>
</dbReference>
<dbReference type="GO" id="GO:0005524">
    <property type="term" value="F:ATP binding"/>
    <property type="evidence" value="ECO:0007669"/>
    <property type="project" value="UniProtKB-KW"/>
</dbReference>
<feature type="region of interest" description="Disordered" evidence="7">
    <location>
        <begin position="1"/>
        <end position="27"/>
    </location>
</feature>
<dbReference type="EMBL" id="CP064812">
    <property type="protein sequence ID" value="QPG74110.1"/>
    <property type="molecule type" value="Genomic_DNA"/>
</dbReference>
<dbReference type="Pfam" id="PF00069">
    <property type="entry name" value="Pkinase"/>
    <property type="match status" value="1"/>
</dbReference>
<keyword evidence="2" id="KW-0723">Serine/threonine-protein kinase</keyword>
<evidence type="ECO:0000313" key="10">
    <source>
        <dbReference type="Proteomes" id="UP000662931"/>
    </source>
</evidence>
<dbReference type="SUPFAM" id="SSF56112">
    <property type="entry name" value="Protein kinase-like (PK-like)"/>
    <property type="match status" value="1"/>
</dbReference>
<dbReference type="PROSITE" id="PS50011">
    <property type="entry name" value="PROTEIN_KINASE_DOM"/>
    <property type="match status" value="1"/>
</dbReference>
<dbReference type="GO" id="GO:0005737">
    <property type="term" value="C:cytoplasm"/>
    <property type="evidence" value="ECO:0007669"/>
    <property type="project" value="TreeGrafter"/>
</dbReference>
<dbReference type="GeneID" id="62194833"/>
<reference evidence="9" key="1">
    <citation type="submission" date="2020-10" db="EMBL/GenBank/DDBJ databases">
        <authorList>
            <person name="Roach M.J.R."/>
        </authorList>
    </citation>
    <scope>NUCLEOTIDE SEQUENCE</scope>
    <source>
        <strain evidence="9">CBS 1945</strain>
    </source>
</reference>
<dbReference type="SMART" id="SM00220">
    <property type="entry name" value="S_TKc"/>
    <property type="match status" value="1"/>
</dbReference>
<evidence type="ECO:0000313" key="9">
    <source>
        <dbReference type="EMBL" id="QPG74110.1"/>
    </source>
</evidence>
<dbReference type="RefSeq" id="XP_038777675.1">
    <property type="nucleotide sequence ID" value="XM_038921747.1"/>
</dbReference>
<keyword evidence="3" id="KW-0808">Transferase</keyword>
<organism evidence="9 10">
    <name type="scientific">Eeniella nana</name>
    <name type="common">Yeast</name>
    <name type="synonym">Brettanomyces nanus</name>
    <dbReference type="NCBI Taxonomy" id="13502"/>
    <lineage>
        <taxon>Eukaryota</taxon>
        <taxon>Fungi</taxon>
        <taxon>Dikarya</taxon>
        <taxon>Ascomycota</taxon>
        <taxon>Saccharomycotina</taxon>
        <taxon>Pichiomycetes</taxon>
        <taxon>Pichiales</taxon>
        <taxon>Pichiaceae</taxon>
        <taxon>Brettanomyces</taxon>
    </lineage>
</organism>
<evidence type="ECO:0000256" key="5">
    <source>
        <dbReference type="ARBA" id="ARBA00022777"/>
    </source>
</evidence>
<keyword evidence="5" id="KW-0418">Kinase</keyword>
<feature type="domain" description="Protein kinase" evidence="8">
    <location>
        <begin position="464"/>
        <end position="802"/>
    </location>
</feature>
<dbReference type="PANTHER" id="PTHR24058:SF22">
    <property type="entry name" value="DUAL SPECIFICITY TYROSINE-PHOSPHORYLATION-REGULATED KINASE 4"/>
    <property type="match status" value="1"/>
</dbReference>
<evidence type="ECO:0000256" key="2">
    <source>
        <dbReference type="ARBA" id="ARBA00022527"/>
    </source>
</evidence>
<dbReference type="AlphaFoldDB" id="A0A875RNS3"/>
<dbReference type="InterPro" id="IPR000719">
    <property type="entry name" value="Prot_kinase_dom"/>
</dbReference>